<dbReference type="Gene3D" id="1.25.40.20">
    <property type="entry name" value="Ankyrin repeat-containing domain"/>
    <property type="match status" value="1"/>
</dbReference>
<dbReference type="PANTHER" id="PTHR46231">
    <property type="entry name" value="ANKYRIN REPEAT AND BTB/POZ DOMAIN-CONTAINING PROTEIN 1"/>
    <property type="match status" value="1"/>
</dbReference>
<gene>
    <name evidence="10" type="primary">ABTB1</name>
    <name evidence="10" type="ORF">DERF_008665</name>
</gene>
<dbReference type="PANTHER" id="PTHR46231:SF1">
    <property type="entry name" value="ANKYRIN REPEAT AND BTB_POZ DOMAIN-CONTAINING PROTEIN 1"/>
    <property type="match status" value="1"/>
</dbReference>
<sequence>MDISRMFRACKLGDFETLKTLIETKDVDVNFRDKFDSTPLYYACLCGHLNVVRFLLEHGAKCDIKTFDGERCVYGALTDDIRKLLLKEYKIISKKVIRRNDYDEFLRKSLDDSDYADVIFYVHQKTFKAHRYILMIRSEYFRQKFIGKWKDRNVIHIKNEHVNPDAFKILLHFLYTGILEFSYKIRDDVCRLFRQCQMEKINDMIECRIQELQKQLRSSFRQKNVTIYMDFPILFDYRKLFQTTLPMDLIIDQDENFDINVNELKILQMASDVVFRVQNHLFYCHKLFFAGRSDYFAALFRDHFGESDTKIPTGTTFTINDRADLFRLLICFLYTNDVDITLDQACDLLYASDVYLIESLKRHCATVIGNNIAHFNPIDIIKWSRVLNLSKLEAIATQYIAENLKQFIHHNDFKQLVIEDAHSVRQRQETDTIDIIDDIRYYLSICSTKKDIQSELLQIDLLLESLQLDA</sequence>
<reference evidence="10" key="1">
    <citation type="submission" date="2013-05" db="EMBL/GenBank/DDBJ databases">
        <authorList>
            <person name="Yim A.K.Y."/>
            <person name="Chan T.F."/>
            <person name="Ji K.M."/>
            <person name="Liu X.Y."/>
            <person name="Zhou J.W."/>
            <person name="Li R.Q."/>
            <person name="Yang K.Y."/>
            <person name="Li J."/>
            <person name="Li M."/>
            <person name="Law P.T.W."/>
            <person name="Wu Y.L."/>
            <person name="Cai Z.L."/>
            <person name="Qin H."/>
            <person name="Bao Y."/>
            <person name="Leung R.K.K."/>
            <person name="Ng P.K.S."/>
            <person name="Zou J."/>
            <person name="Zhong X.J."/>
            <person name="Ran P.X."/>
            <person name="Zhong N.S."/>
            <person name="Liu Z.G."/>
            <person name="Tsui S.K.W."/>
        </authorList>
    </citation>
    <scope>NUCLEOTIDE SEQUENCE</scope>
    <source>
        <strain evidence="10">Derf</strain>
        <tissue evidence="10">Whole organism</tissue>
    </source>
</reference>
<keyword evidence="2" id="KW-0268">Exocytosis</keyword>
<keyword evidence="4" id="KW-0677">Repeat</keyword>
<dbReference type="InterPro" id="IPR002110">
    <property type="entry name" value="Ankyrin_rpt"/>
</dbReference>
<dbReference type="Proteomes" id="UP000790347">
    <property type="component" value="Unassembled WGS sequence"/>
</dbReference>
<keyword evidence="7" id="KW-0472">Membrane</keyword>
<dbReference type="GO" id="GO:0000151">
    <property type="term" value="C:ubiquitin ligase complex"/>
    <property type="evidence" value="ECO:0007669"/>
    <property type="project" value="TreeGrafter"/>
</dbReference>
<evidence type="ECO:0000256" key="2">
    <source>
        <dbReference type="ARBA" id="ARBA00022483"/>
    </source>
</evidence>
<dbReference type="AlphaFoldDB" id="A0A922I2T2"/>
<evidence type="ECO:0000256" key="3">
    <source>
        <dbReference type="ARBA" id="ARBA00022537"/>
    </source>
</evidence>
<dbReference type="SMART" id="SM00225">
    <property type="entry name" value="BTB"/>
    <property type="match status" value="2"/>
</dbReference>
<organism evidence="10 11">
    <name type="scientific">Dermatophagoides farinae</name>
    <name type="common">American house dust mite</name>
    <dbReference type="NCBI Taxonomy" id="6954"/>
    <lineage>
        <taxon>Eukaryota</taxon>
        <taxon>Metazoa</taxon>
        <taxon>Ecdysozoa</taxon>
        <taxon>Arthropoda</taxon>
        <taxon>Chelicerata</taxon>
        <taxon>Arachnida</taxon>
        <taxon>Acari</taxon>
        <taxon>Acariformes</taxon>
        <taxon>Sarcoptiformes</taxon>
        <taxon>Astigmata</taxon>
        <taxon>Psoroptidia</taxon>
        <taxon>Analgoidea</taxon>
        <taxon>Pyroglyphidae</taxon>
        <taxon>Dermatophagoidinae</taxon>
        <taxon>Dermatophagoides</taxon>
    </lineage>
</organism>
<dbReference type="PROSITE" id="PS50097">
    <property type="entry name" value="BTB"/>
    <property type="match status" value="2"/>
</dbReference>
<proteinExistence type="predicted"/>
<evidence type="ECO:0000256" key="1">
    <source>
        <dbReference type="ARBA" id="ARBA00004175"/>
    </source>
</evidence>
<keyword evidence="3" id="KW-1052">Target cell membrane</keyword>
<evidence type="ECO:0000313" key="11">
    <source>
        <dbReference type="Proteomes" id="UP000790347"/>
    </source>
</evidence>
<name>A0A922I2T2_DERFA</name>
<dbReference type="PROSITE" id="PS50297">
    <property type="entry name" value="ANK_REP_REGION"/>
    <property type="match status" value="1"/>
</dbReference>
<dbReference type="GO" id="GO:0006887">
    <property type="term" value="P:exocytosis"/>
    <property type="evidence" value="ECO:0007669"/>
    <property type="project" value="UniProtKB-KW"/>
</dbReference>
<dbReference type="InterPro" id="IPR044515">
    <property type="entry name" value="ABTB1"/>
</dbReference>
<dbReference type="InterPro" id="IPR036770">
    <property type="entry name" value="Ankyrin_rpt-contain_sf"/>
</dbReference>
<comment type="caution">
    <text evidence="10">The sequence shown here is derived from an EMBL/GenBank/DDBJ whole genome shotgun (WGS) entry which is preliminary data.</text>
</comment>
<keyword evidence="11" id="KW-1185">Reference proteome</keyword>
<evidence type="ECO:0000256" key="4">
    <source>
        <dbReference type="ARBA" id="ARBA00022737"/>
    </source>
</evidence>
<dbReference type="CDD" id="cd18296">
    <property type="entry name" value="BTB2_POZ_ABTB1_BPOZ1"/>
    <property type="match status" value="1"/>
</dbReference>
<feature type="domain" description="BTB" evidence="9">
    <location>
        <begin position="271"/>
        <end position="342"/>
    </location>
</feature>
<evidence type="ECO:0000256" key="6">
    <source>
        <dbReference type="ARBA" id="ARBA00023043"/>
    </source>
</evidence>
<feature type="repeat" description="ANK" evidence="8">
    <location>
        <begin position="35"/>
        <end position="67"/>
    </location>
</feature>
<dbReference type="GO" id="GO:0005737">
    <property type="term" value="C:cytoplasm"/>
    <property type="evidence" value="ECO:0007669"/>
    <property type="project" value="TreeGrafter"/>
</dbReference>
<reference evidence="10" key="2">
    <citation type="journal article" date="2022" name="Res Sq">
        <title>Comparative Genomics Reveals Insights into the Divergent Evolution of Astigmatic Mites and Household Pest Adaptations.</title>
        <authorList>
            <person name="Xiong Q."/>
            <person name="Wan A.T.-Y."/>
            <person name="Liu X.-Y."/>
            <person name="Fung C.S.-H."/>
            <person name="Xiao X."/>
            <person name="Malainual N."/>
            <person name="Hou J."/>
            <person name="Wang L."/>
            <person name="Wang M."/>
            <person name="Yang K."/>
            <person name="Cui Y."/>
            <person name="Leung E."/>
            <person name="Nong W."/>
            <person name="Shin S.-K."/>
            <person name="Au S."/>
            <person name="Jeong K.Y."/>
            <person name="Chew F.T."/>
            <person name="Hui J."/>
            <person name="Leung T.F."/>
            <person name="Tungtrongchitr A."/>
            <person name="Zhong N."/>
            <person name="Liu Z."/>
            <person name="Tsui S."/>
        </authorList>
    </citation>
    <scope>NUCLEOTIDE SEQUENCE</scope>
    <source>
        <strain evidence="10">Derf</strain>
        <tissue evidence="10">Whole organism</tissue>
    </source>
</reference>
<evidence type="ECO:0000256" key="8">
    <source>
        <dbReference type="PROSITE-ProRule" id="PRU00023"/>
    </source>
</evidence>
<dbReference type="Gene3D" id="3.30.710.10">
    <property type="entry name" value="Potassium Channel Kv1.1, Chain A"/>
    <property type="match status" value="2"/>
</dbReference>
<keyword evidence="7" id="KW-1053">Target membrane</keyword>
<comment type="subcellular location">
    <subcellularLocation>
        <location evidence="1">Target cell membrane</location>
    </subcellularLocation>
</comment>
<dbReference type="GO" id="GO:0044231">
    <property type="term" value="C:host cell presynaptic membrane"/>
    <property type="evidence" value="ECO:0007669"/>
    <property type="project" value="UniProtKB-KW"/>
</dbReference>
<dbReference type="InterPro" id="IPR000210">
    <property type="entry name" value="BTB/POZ_dom"/>
</dbReference>
<dbReference type="Pfam" id="PF00651">
    <property type="entry name" value="BTB"/>
    <property type="match status" value="2"/>
</dbReference>
<evidence type="ECO:0000256" key="5">
    <source>
        <dbReference type="ARBA" id="ARBA00023028"/>
    </source>
</evidence>
<accession>A0A922I2T2</accession>
<protein>
    <submittedName>
        <fullName evidence="10">Ankyrin repeat and BTB/POZ domain-containing protein 1</fullName>
    </submittedName>
</protein>
<evidence type="ECO:0000256" key="7">
    <source>
        <dbReference type="ARBA" id="ARBA00023298"/>
    </source>
</evidence>
<dbReference type="PROSITE" id="PS50088">
    <property type="entry name" value="ANK_REPEAT"/>
    <property type="match status" value="1"/>
</dbReference>
<keyword evidence="5" id="KW-0638">Presynaptic neurotoxin</keyword>
<dbReference type="InterPro" id="IPR011333">
    <property type="entry name" value="SKP1/BTB/POZ_sf"/>
</dbReference>
<dbReference type="GO" id="GO:0044218">
    <property type="term" value="C:other organism cell membrane"/>
    <property type="evidence" value="ECO:0007669"/>
    <property type="project" value="UniProtKB-KW"/>
</dbReference>
<evidence type="ECO:0000313" key="10">
    <source>
        <dbReference type="EMBL" id="KAH9518062.1"/>
    </source>
</evidence>
<dbReference type="SUPFAM" id="SSF54695">
    <property type="entry name" value="POZ domain"/>
    <property type="match status" value="2"/>
</dbReference>
<keyword evidence="5" id="KW-0528">Neurotoxin</keyword>
<dbReference type="EMBL" id="ASGP02000003">
    <property type="protein sequence ID" value="KAH9518062.1"/>
    <property type="molecule type" value="Genomic_DNA"/>
</dbReference>
<dbReference type="SMART" id="SM00248">
    <property type="entry name" value="ANK"/>
    <property type="match status" value="2"/>
</dbReference>
<dbReference type="SUPFAM" id="SSF48403">
    <property type="entry name" value="Ankyrin repeat"/>
    <property type="match status" value="1"/>
</dbReference>
<evidence type="ECO:0000259" key="9">
    <source>
        <dbReference type="PROSITE" id="PS50097"/>
    </source>
</evidence>
<keyword evidence="5" id="KW-0800">Toxin</keyword>
<keyword evidence="6 8" id="KW-0040">ANK repeat</keyword>
<feature type="domain" description="BTB" evidence="9">
    <location>
        <begin position="116"/>
        <end position="183"/>
    </location>
</feature>
<dbReference type="Pfam" id="PF12796">
    <property type="entry name" value="Ank_2"/>
    <property type="match status" value="1"/>
</dbReference>